<comment type="caution">
    <text evidence="1">The sequence shown here is derived from an EMBL/GenBank/DDBJ whole genome shotgun (WGS) entry which is preliminary data.</text>
</comment>
<evidence type="ECO:0000313" key="1">
    <source>
        <dbReference type="EMBL" id="MFB9149513.1"/>
    </source>
</evidence>
<dbReference type="EMBL" id="JBHMEC010000011">
    <property type="protein sequence ID" value="MFB9149513.1"/>
    <property type="molecule type" value="Genomic_DNA"/>
</dbReference>
<dbReference type="Pfam" id="PF05489">
    <property type="entry name" value="Phage_tail_X"/>
    <property type="match status" value="1"/>
</dbReference>
<dbReference type="RefSeq" id="WP_377068502.1">
    <property type="nucleotide sequence ID" value="NZ_JBHMEC010000011.1"/>
</dbReference>
<accession>A0ABV5HYL5</accession>
<dbReference type="Proteomes" id="UP001589670">
    <property type="component" value="Unassembled WGS sequence"/>
</dbReference>
<evidence type="ECO:0000313" key="2">
    <source>
        <dbReference type="Proteomes" id="UP001589670"/>
    </source>
</evidence>
<reference evidence="1 2" key="1">
    <citation type="submission" date="2024-09" db="EMBL/GenBank/DDBJ databases">
        <authorList>
            <person name="Sun Q."/>
            <person name="Mori K."/>
        </authorList>
    </citation>
    <scope>NUCLEOTIDE SEQUENCE [LARGE SCALE GENOMIC DNA]</scope>
    <source>
        <strain evidence="1 2">CECT 9424</strain>
    </source>
</reference>
<gene>
    <name evidence="1" type="ORF">ACFFU4_07085</name>
</gene>
<organism evidence="1 2">
    <name type="scientific">Roseovarius ramblicola</name>
    <dbReference type="NCBI Taxonomy" id="2022336"/>
    <lineage>
        <taxon>Bacteria</taxon>
        <taxon>Pseudomonadati</taxon>
        <taxon>Pseudomonadota</taxon>
        <taxon>Alphaproteobacteria</taxon>
        <taxon>Rhodobacterales</taxon>
        <taxon>Roseobacteraceae</taxon>
        <taxon>Roseovarius</taxon>
    </lineage>
</organism>
<sequence length="69" mass="7526">MLYYRSRDGDVVDRVVWQHYGRQNDGLVEAVLEANPGLADLGPVLPAGIRIALPDIPEPEGAASVRLWG</sequence>
<protein>
    <submittedName>
        <fullName evidence="1">Tail protein X</fullName>
    </submittedName>
</protein>
<proteinExistence type="predicted"/>
<dbReference type="InterPro" id="IPR008861">
    <property type="entry name" value="GpX-like"/>
</dbReference>
<keyword evidence="2" id="KW-1185">Reference proteome</keyword>
<name>A0ABV5HYL5_9RHOB</name>